<evidence type="ECO:0000313" key="4">
    <source>
        <dbReference type="Proteomes" id="UP000252405"/>
    </source>
</evidence>
<accession>A0A368TWL8</accession>
<dbReference type="AlphaFoldDB" id="A0A368TWL8"/>
<keyword evidence="4" id="KW-1185">Reference proteome</keyword>
<dbReference type="EMBL" id="QPII01000007">
    <property type="protein sequence ID" value="RCV89219.1"/>
    <property type="molecule type" value="Genomic_DNA"/>
</dbReference>
<dbReference type="OrthoDB" id="5296580at2"/>
<feature type="region of interest" description="Disordered" evidence="1">
    <location>
        <begin position="39"/>
        <end position="94"/>
    </location>
</feature>
<dbReference type="Pfam" id="PF04351">
    <property type="entry name" value="PilP"/>
    <property type="match status" value="1"/>
</dbReference>
<sequence>MRETRRDWLAASGVLLLALSGCADPQLSSLDRELATIRANPGTPEPLQLPEVPSYEATPYQQGDRRSPFRPQLPEPEAVPVGEAGLAPDTDRTREPLESYSLEELELVGVLAMGGKSNALIKAPDGEVHRLQIGRHMGRDHGRIVSITGSSVQLVELVPTGGGGWVERNTRIALDD</sequence>
<feature type="chain" id="PRO_5016645504" evidence="2">
    <location>
        <begin position="24"/>
        <end position="176"/>
    </location>
</feature>
<feature type="signal peptide" evidence="2">
    <location>
        <begin position="1"/>
        <end position="23"/>
    </location>
</feature>
<protein>
    <submittedName>
        <fullName evidence="3">Pilus assembly protein PilQ</fullName>
    </submittedName>
</protein>
<dbReference type="PROSITE" id="PS51257">
    <property type="entry name" value="PROKAR_LIPOPROTEIN"/>
    <property type="match status" value="1"/>
</dbReference>
<dbReference type="PIRSF" id="PIRSF016481">
    <property type="entry name" value="Pilus_assembly_PilP"/>
    <property type="match status" value="1"/>
</dbReference>
<evidence type="ECO:0000256" key="2">
    <source>
        <dbReference type="SAM" id="SignalP"/>
    </source>
</evidence>
<keyword evidence="2" id="KW-0732">Signal</keyword>
<dbReference type="Proteomes" id="UP000252405">
    <property type="component" value="Unassembled WGS sequence"/>
</dbReference>
<reference evidence="3 4" key="1">
    <citation type="submission" date="2018-07" db="EMBL/GenBank/DDBJ databases">
        <title>Halomonas montanilacus sp. nov., isolated from Lake Pengyan on Tibetan Plateau.</title>
        <authorList>
            <person name="Lu H."/>
            <person name="Xing P."/>
            <person name="Wu Q."/>
        </authorList>
    </citation>
    <scope>NUCLEOTIDE SEQUENCE [LARGE SCALE GENOMIC DNA]</scope>
    <source>
        <strain evidence="3 4">PYC7W</strain>
    </source>
</reference>
<evidence type="ECO:0000256" key="1">
    <source>
        <dbReference type="SAM" id="MobiDB-lite"/>
    </source>
</evidence>
<proteinExistence type="predicted"/>
<comment type="caution">
    <text evidence="3">The sequence shown here is derived from an EMBL/GenBank/DDBJ whole genome shotgun (WGS) entry which is preliminary data.</text>
</comment>
<evidence type="ECO:0000313" key="3">
    <source>
        <dbReference type="EMBL" id="RCV89219.1"/>
    </source>
</evidence>
<dbReference type="Gene3D" id="2.30.30.830">
    <property type="match status" value="1"/>
</dbReference>
<organism evidence="3 4">
    <name type="scientific">Billgrantia montanilacus</name>
    <dbReference type="NCBI Taxonomy" id="2282305"/>
    <lineage>
        <taxon>Bacteria</taxon>
        <taxon>Pseudomonadati</taxon>
        <taxon>Pseudomonadota</taxon>
        <taxon>Gammaproteobacteria</taxon>
        <taxon>Oceanospirillales</taxon>
        <taxon>Halomonadaceae</taxon>
        <taxon>Billgrantia</taxon>
    </lineage>
</organism>
<gene>
    <name evidence="3" type="ORF">DU505_11735</name>
</gene>
<dbReference type="InterPro" id="IPR007446">
    <property type="entry name" value="PilP"/>
</dbReference>
<dbReference type="RefSeq" id="WP_114479172.1">
    <property type="nucleotide sequence ID" value="NZ_QPII01000007.1"/>
</dbReference>
<name>A0A368TWL8_9GAMM</name>